<evidence type="ECO:0000256" key="2">
    <source>
        <dbReference type="SAM" id="Phobius"/>
    </source>
</evidence>
<reference evidence="4" key="1">
    <citation type="submission" date="2008-12" db="EMBL/GenBank/DDBJ databases">
        <title>Annotation of Streptomyces ghanaensis ATCC 14672.</title>
        <authorList>
            <consortium name="The Broad Institute Genome Sequencing Platform"/>
            <consortium name="Broad Institute Microbial Sequencing Center"/>
            <person name="Fischbach M."/>
            <person name="Ward D."/>
            <person name="Young S."/>
            <person name="Kodira C.D."/>
            <person name="Zeng Q."/>
            <person name="Koehrsen M."/>
            <person name="Godfrey P."/>
            <person name="Alvarado L."/>
            <person name="Berlin A.M."/>
            <person name="Borenstein D."/>
            <person name="Chen Z."/>
            <person name="Engels R."/>
            <person name="Freedman E."/>
            <person name="Gellesch M."/>
            <person name="Goldberg J."/>
            <person name="Griggs A."/>
            <person name="Gujja S."/>
            <person name="Heiman D.I."/>
            <person name="Hepburn T.A."/>
            <person name="Howarth C."/>
            <person name="Jen D."/>
            <person name="Larson L."/>
            <person name="Lewis B."/>
            <person name="Mehta T."/>
            <person name="Park D."/>
            <person name="Pearson M."/>
            <person name="Roberts A."/>
            <person name="Saif S."/>
            <person name="Shea T.D."/>
            <person name="Shenoy N."/>
            <person name="Sisk P."/>
            <person name="Stolte C."/>
            <person name="Sykes S.N."/>
            <person name="Walk T."/>
            <person name="White J."/>
            <person name="Yandava C."/>
            <person name="Straight P."/>
            <person name="Clardy J."/>
            <person name="Hung D."/>
            <person name="Kolter R."/>
            <person name="Mekalanos J."/>
            <person name="Walker S."/>
            <person name="Walsh C.T."/>
            <person name="Wieland B.L.C."/>
            <person name="Ilzarbe M."/>
            <person name="Galagan J."/>
            <person name="Nusbaum C."/>
            <person name="Birren B."/>
        </authorList>
    </citation>
    <scope>NUCLEOTIDE SEQUENCE [LARGE SCALE GENOMIC DNA]</scope>
    <source>
        <strain evidence="4">ATCC 14672 / DSM 40746 / JCM 4963 / KCTC 9882 / NRRL B-12104 / FH 1290</strain>
    </source>
</reference>
<sequence>RHRVPDCPHPRGVPMSTAAAPSTRTGLVLADLLPASRVRDTALVLGGAALTGLAAQIAVPVPGSPVPVTGQTFAALLVGTALGAGRGLASLAVYALAGLAGVPWFANGSHGIGASFGYILGMLLAAAAVGALARRGADRSVWRTAGTMALGSAVIYAVGVPYLALSTGMSASAAIAAGLTPFLVGDALKAALAMGVLPTAWKFVG</sequence>
<evidence type="ECO:0000313" key="3">
    <source>
        <dbReference type="EMBL" id="EFE69495.2"/>
    </source>
</evidence>
<feature type="non-terminal residue" evidence="3">
    <location>
        <position position="205"/>
    </location>
</feature>
<dbReference type="PIRSF" id="PIRSF016661">
    <property type="entry name" value="BioY"/>
    <property type="match status" value="1"/>
</dbReference>
<feature type="transmembrane region" description="Helical" evidence="2">
    <location>
        <begin position="73"/>
        <end position="106"/>
    </location>
</feature>
<dbReference type="Pfam" id="PF02632">
    <property type="entry name" value="BioY"/>
    <property type="match status" value="1"/>
</dbReference>
<name>D6A3I2_STRV1</name>
<dbReference type="GO" id="GO:0015225">
    <property type="term" value="F:biotin transmembrane transporter activity"/>
    <property type="evidence" value="ECO:0007669"/>
    <property type="project" value="InterPro"/>
</dbReference>
<dbReference type="eggNOG" id="COG1268">
    <property type="taxonomic scope" value="Bacteria"/>
</dbReference>
<dbReference type="EMBL" id="DS999641">
    <property type="protein sequence ID" value="EFE69495.2"/>
    <property type="molecule type" value="Genomic_DNA"/>
</dbReference>
<dbReference type="PANTHER" id="PTHR34295">
    <property type="entry name" value="BIOTIN TRANSPORTER BIOY"/>
    <property type="match status" value="1"/>
</dbReference>
<proteinExistence type="inferred from homology"/>
<gene>
    <name evidence="3" type="ORF">SSFG_04737</name>
</gene>
<feature type="transmembrane region" description="Helical" evidence="2">
    <location>
        <begin position="145"/>
        <end position="165"/>
    </location>
</feature>
<feature type="transmembrane region" description="Helical" evidence="2">
    <location>
        <begin position="112"/>
        <end position="133"/>
    </location>
</feature>
<evidence type="ECO:0000313" key="4">
    <source>
        <dbReference type="Proteomes" id="UP000003824"/>
    </source>
</evidence>
<comment type="similarity">
    <text evidence="1">Belongs to the BioY family.</text>
</comment>
<dbReference type="GO" id="GO:0005886">
    <property type="term" value="C:plasma membrane"/>
    <property type="evidence" value="ECO:0007669"/>
    <property type="project" value="InterPro"/>
</dbReference>
<dbReference type="PANTHER" id="PTHR34295:SF1">
    <property type="entry name" value="BIOTIN TRANSPORTER BIOY"/>
    <property type="match status" value="1"/>
</dbReference>
<keyword evidence="2" id="KW-1133">Transmembrane helix</keyword>
<dbReference type="Proteomes" id="UP000003824">
    <property type="component" value="Unassembled WGS sequence"/>
</dbReference>
<feature type="non-terminal residue" evidence="3">
    <location>
        <position position="1"/>
    </location>
</feature>
<protein>
    <submittedName>
        <fullName evidence="3">Biotin synthase</fullName>
    </submittedName>
</protein>
<dbReference type="AlphaFoldDB" id="D6A3I2"/>
<keyword evidence="2" id="KW-0812">Transmembrane</keyword>
<keyword evidence="2" id="KW-0472">Membrane</keyword>
<dbReference type="InterPro" id="IPR003784">
    <property type="entry name" value="BioY"/>
</dbReference>
<evidence type="ECO:0000256" key="1">
    <source>
        <dbReference type="ARBA" id="ARBA00010692"/>
    </source>
</evidence>
<accession>D6A3I2</accession>
<organism evidence="3 4">
    <name type="scientific">Streptomyces viridosporus (strain ATCC 14672 / DSM 40746 / JCM 4963 / KCTC 9882 / NRRL B-12104 / FH 1290)</name>
    <name type="common">Streptomyces ghanaensis</name>
    <dbReference type="NCBI Taxonomy" id="566461"/>
    <lineage>
        <taxon>Bacteria</taxon>
        <taxon>Bacillati</taxon>
        <taxon>Actinomycetota</taxon>
        <taxon>Actinomycetes</taxon>
        <taxon>Kitasatosporales</taxon>
        <taxon>Streptomycetaceae</taxon>
        <taxon>Streptomyces</taxon>
    </lineage>
</organism>
<dbReference type="Gene3D" id="1.10.1760.20">
    <property type="match status" value="1"/>
</dbReference>